<dbReference type="EMBL" id="RJLN01000070">
    <property type="protein sequence ID" value="RNL94561.1"/>
    <property type="molecule type" value="Genomic_DNA"/>
</dbReference>
<sequence length="583" mass="64222">MSSLPRGSGYPRNSAKGSVLMPSGTTDRLRASGGPSEHLLLLLNDHRVMTTDQLARATATPARTVLYRLEQLRTAGLVDYDRPGRQRGSAPHHWWLRPAGARLVTGTSPADGRRPSALFSAHAATITEVWLALREHGPAVGLTLTGWATDRAGWQEWEGSASRWGGASVKRLTPDAVLEAVLDDGQEVAAFIEVDLASMTQTQLRGKLDRYRAYARDEAWRGRFPYCPPLLLLTTTGHRAVTFTRNAARHLGDKSLPGYGRRPVGDFDLIAAHGRLVVAAAGCVRDPARAVTEHAWTLTDPEAAEVTLTAICTERATTAAAAWPAYQRQEAEADRLRRDDTLRRIRVRPRPLLPLLGPAAVDLVSYLLDTHHDPTDPFTPHLDTDATLDALAEWWRRSPRSSGDTPALAATLTRLHQQAWSHQVRQLAHLATSTGEDRPAWYAAAAHLAGRRLLTPAEHHQLGDAPTRDAAQAQVWRYWQPPGHRDEATAPTYPQWRDQQVTAEWTHLSWWQRQRTDRATLAAAFDVEHLTACARCALTIPATDTGDCPGCHHSKRLPHDQCHTVTPLTDLIAALLADTTNDA</sequence>
<proteinExistence type="predicted"/>
<evidence type="ECO:0000256" key="1">
    <source>
        <dbReference type="SAM" id="MobiDB-lite"/>
    </source>
</evidence>
<dbReference type="InterPro" id="IPR011991">
    <property type="entry name" value="ArsR-like_HTH"/>
</dbReference>
<accession>A0ABX9WE08</accession>
<dbReference type="Pfam" id="PF13814">
    <property type="entry name" value="Replic_Relax"/>
    <property type="match status" value="1"/>
</dbReference>
<name>A0ABX9WE08_9ACTN</name>
<dbReference type="InterPro" id="IPR036388">
    <property type="entry name" value="WH-like_DNA-bd_sf"/>
</dbReference>
<organism evidence="2 3">
    <name type="scientific">Micromonospora solifontis</name>
    <dbReference type="NCBI Taxonomy" id="2487138"/>
    <lineage>
        <taxon>Bacteria</taxon>
        <taxon>Bacillati</taxon>
        <taxon>Actinomycetota</taxon>
        <taxon>Actinomycetes</taxon>
        <taxon>Micromonosporales</taxon>
        <taxon>Micromonosporaceae</taxon>
        <taxon>Micromonospora</taxon>
    </lineage>
</organism>
<protein>
    <recommendedName>
        <fullName evidence="4">Replication-relaxation</fullName>
    </recommendedName>
</protein>
<evidence type="ECO:0000313" key="3">
    <source>
        <dbReference type="Proteomes" id="UP000280698"/>
    </source>
</evidence>
<reference evidence="2 3" key="1">
    <citation type="submission" date="2018-11" db="EMBL/GenBank/DDBJ databases">
        <title>Micromonospora sp. PPF5-17, a new actinomycetes isolated from a hot spring soil.</title>
        <authorList>
            <person name="Thawai C."/>
        </authorList>
    </citation>
    <scope>NUCLEOTIDE SEQUENCE [LARGE SCALE GENOMIC DNA]</scope>
    <source>
        <strain evidence="2 3">PPF5-17</strain>
    </source>
</reference>
<dbReference type="CDD" id="cd00090">
    <property type="entry name" value="HTH_ARSR"/>
    <property type="match status" value="1"/>
</dbReference>
<dbReference type="SUPFAM" id="SSF46785">
    <property type="entry name" value="Winged helix' DNA-binding domain"/>
    <property type="match status" value="1"/>
</dbReference>
<keyword evidence="3" id="KW-1185">Reference proteome</keyword>
<feature type="region of interest" description="Disordered" evidence="1">
    <location>
        <begin position="1"/>
        <end position="33"/>
    </location>
</feature>
<evidence type="ECO:0000313" key="2">
    <source>
        <dbReference type="EMBL" id="RNL94561.1"/>
    </source>
</evidence>
<dbReference type="Gene3D" id="1.10.10.10">
    <property type="entry name" value="Winged helix-like DNA-binding domain superfamily/Winged helix DNA-binding domain"/>
    <property type="match status" value="1"/>
</dbReference>
<dbReference type="InterPro" id="IPR025855">
    <property type="entry name" value="Replic_Relax"/>
</dbReference>
<evidence type="ECO:0008006" key="4">
    <source>
        <dbReference type="Google" id="ProtNLM"/>
    </source>
</evidence>
<dbReference type="Proteomes" id="UP000280698">
    <property type="component" value="Unassembled WGS sequence"/>
</dbReference>
<dbReference type="InterPro" id="IPR036390">
    <property type="entry name" value="WH_DNA-bd_sf"/>
</dbReference>
<comment type="caution">
    <text evidence="2">The sequence shown here is derived from an EMBL/GenBank/DDBJ whole genome shotgun (WGS) entry which is preliminary data.</text>
</comment>
<gene>
    <name evidence="2" type="ORF">EFE23_20920</name>
</gene>